<dbReference type="AlphaFoldDB" id="A0A1Q9CIC6"/>
<keyword evidence="3" id="KW-1185">Reference proteome</keyword>
<accession>A0A1Q9CIC6</accession>
<feature type="region of interest" description="Disordered" evidence="1">
    <location>
        <begin position="1"/>
        <end position="28"/>
    </location>
</feature>
<dbReference type="Proteomes" id="UP000186817">
    <property type="component" value="Unassembled WGS sequence"/>
</dbReference>
<name>A0A1Q9CIC6_SYMMI</name>
<dbReference type="OrthoDB" id="409945at2759"/>
<proteinExistence type="predicted"/>
<protein>
    <submittedName>
        <fullName evidence="2">Uncharacterized protein</fullName>
    </submittedName>
</protein>
<sequence length="67" mass="7060">MAAEHVYQPVGDPPRGYPTGGTDVYQPVGEPTRVYQTRGGLVERCDCTDALRNLGPAMGILASAADP</sequence>
<dbReference type="EMBL" id="LSRX01001174">
    <property type="protein sequence ID" value="OLP82675.1"/>
    <property type="molecule type" value="Genomic_DNA"/>
</dbReference>
<evidence type="ECO:0000313" key="2">
    <source>
        <dbReference type="EMBL" id="OLP82675.1"/>
    </source>
</evidence>
<evidence type="ECO:0000256" key="1">
    <source>
        <dbReference type="SAM" id="MobiDB-lite"/>
    </source>
</evidence>
<evidence type="ECO:0000313" key="3">
    <source>
        <dbReference type="Proteomes" id="UP000186817"/>
    </source>
</evidence>
<comment type="caution">
    <text evidence="2">The sequence shown here is derived from an EMBL/GenBank/DDBJ whole genome shotgun (WGS) entry which is preliminary data.</text>
</comment>
<reference evidence="2 3" key="1">
    <citation type="submission" date="2016-02" db="EMBL/GenBank/DDBJ databases">
        <title>Genome analysis of coral dinoflagellate symbionts highlights evolutionary adaptations to a symbiotic lifestyle.</title>
        <authorList>
            <person name="Aranda M."/>
            <person name="Li Y."/>
            <person name="Liew Y.J."/>
            <person name="Baumgarten S."/>
            <person name="Simakov O."/>
            <person name="Wilson M."/>
            <person name="Piel J."/>
            <person name="Ashoor H."/>
            <person name="Bougouffa S."/>
            <person name="Bajic V.B."/>
            <person name="Ryu T."/>
            <person name="Ravasi T."/>
            <person name="Bayer T."/>
            <person name="Micklem G."/>
            <person name="Kim H."/>
            <person name="Bhak J."/>
            <person name="Lajeunesse T.C."/>
            <person name="Voolstra C.R."/>
        </authorList>
    </citation>
    <scope>NUCLEOTIDE SEQUENCE [LARGE SCALE GENOMIC DNA]</scope>
    <source>
        <strain evidence="2 3">CCMP2467</strain>
    </source>
</reference>
<organism evidence="2 3">
    <name type="scientific">Symbiodinium microadriaticum</name>
    <name type="common">Dinoflagellate</name>
    <name type="synonym">Zooxanthella microadriatica</name>
    <dbReference type="NCBI Taxonomy" id="2951"/>
    <lineage>
        <taxon>Eukaryota</taxon>
        <taxon>Sar</taxon>
        <taxon>Alveolata</taxon>
        <taxon>Dinophyceae</taxon>
        <taxon>Suessiales</taxon>
        <taxon>Symbiodiniaceae</taxon>
        <taxon>Symbiodinium</taxon>
    </lineage>
</organism>
<gene>
    <name evidence="2" type="ORF">AK812_SmicGene36653</name>
</gene>